<gene>
    <name evidence="1" type="ORF">SCLAV_p0397</name>
</gene>
<dbReference type="AlphaFoldDB" id="B5GZL3"/>
<accession>B5GZL3</accession>
<keyword evidence="2" id="KW-1185">Reference proteome</keyword>
<dbReference type="Proteomes" id="UP000002357">
    <property type="component" value="Plasmid pSCL4"/>
</dbReference>
<proteinExistence type="predicted"/>
<reference evidence="1 2" key="1">
    <citation type="journal article" date="2010" name="Genome Biol. Evol.">
        <title>The sequence of a 1.8-mb bacterial linear plasmid reveals a rich evolutionary reservoir of secondary metabolic pathways.</title>
        <authorList>
            <person name="Medema M.H."/>
            <person name="Trefzer A."/>
            <person name="Kovalchuk A."/>
            <person name="van den Berg M."/>
            <person name="Mueller U."/>
            <person name="Heijne W."/>
            <person name="Wu L."/>
            <person name="Alam M.T."/>
            <person name="Ronning C.M."/>
            <person name="Nierman W.C."/>
            <person name="Bovenberg R.A.L."/>
            <person name="Breitling R."/>
            <person name="Takano E."/>
        </authorList>
    </citation>
    <scope>NUCLEOTIDE SEQUENCE [LARGE SCALE GENOMIC DNA]</scope>
    <source>
        <strain evidence="2">ATCC 27064 / DSM 738 / JCM 4710 / NBRC 13307 / NCIMB 12785 / NRRL 3585 / VKM Ac-602</strain>
        <plasmid evidence="1">pSCL4</plasmid>
    </source>
</reference>
<sequence>MIFTSRGCLPAIRPAHTHFPAGRGSRTTAAPSHTGEPITDIAELIKIIEALGPLLVPLFQ</sequence>
<organism evidence="1 2">
    <name type="scientific">Streptomyces clavuligerus</name>
    <dbReference type="NCBI Taxonomy" id="1901"/>
    <lineage>
        <taxon>Bacteria</taxon>
        <taxon>Bacillati</taxon>
        <taxon>Actinomycetota</taxon>
        <taxon>Actinomycetes</taxon>
        <taxon>Kitasatosporales</taxon>
        <taxon>Streptomycetaceae</taxon>
        <taxon>Streptomyces</taxon>
    </lineage>
</organism>
<dbReference type="EMBL" id="CM000914">
    <property type="protein sequence ID" value="EFG03887.2"/>
    <property type="molecule type" value="Genomic_DNA"/>
</dbReference>
<name>B5GZL3_STRCL</name>
<protein>
    <submittedName>
        <fullName evidence="1">Uncharacterized protein</fullName>
    </submittedName>
</protein>
<geneLocation type="plasmid" evidence="1 2">
    <name>pSCL4</name>
</geneLocation>
<evidence type="ECO:0000313" key="1">
    <source>
        <dbReference type="EMBL" id="EFG03887.2"/>
    </source>
</evidence>
<keyword evidence="1" id="KW-0614">Plasmid</keyword>
<evidence type="ECO:0000313" key="2">
    <source>
        <dbReference type="Proteomes" id="UP000002357"/>
    </source>
</evidence>